<protein>
    <submittedName>
        <fullName evidence="1">Uncharacterized protein</fullName>
    </submittedName>
</protein>
<reference evidence="2" key="1">
    <citation type="journal article" date="2019" name="Int. J. Syst. Evol. Microbiol.">
        <title>The Global Catalogue of Microorganisms (GCM) 10K type strain sequencing project: providing services to taxonomists for standard genome sequencing and annotation.</title>
        <authorList>
            <consortium name="The Broad Institute Genomics Platform"/>
            <consortium name="The Broad Institute Genome Sequencing Center for Infectious Disease"/>
            <person name="Wu L."/>
            <person name="Ma J."/>
        </authorList>
    </citation>
    <scope>NUCLEOTIDE SEQUENCE [LARGE SCALE GENOMIC DNA]</scope>
    <source>
        <strain evidence="2">JCM 4565</strain>
    </source>
</reference>
<organism evidence="1 2">
    <name type="scientific">Streptomyces blastmyceticus</name>
    <dbReference type="NCBI Taxonomy" id="68180"/>
    <lineage>
        <taxon>Bacteria</taxon>
        <taxon>Bacillati</taxon>
        <taxon>Actinomycetota</taxon>
        <taxon>Actinomycetes</taxon>
        <taxon>Kitasatosporales</taxon>
        <taxon>Streptomycetaceae</taxon>
        <taxon>Streptomyces</taxon>
    </lineage>
</organism>
<sequence>MTGRRTEQDTARRRALHEAAPGWRPQLGDLAYDIKRCKRGIVVGIPDGDPCLTYHLRPPEGGGEWSAAADGSTLRPACTITHATPAGEVSYDARARQGAVPILLHHEDGTSEESTFVVTLDELAAHVDQLERLVQGRRAADAP</sequence>
<dbReference type="EMBL" id="BAAABW010000013">
    <property type="protein sequence ID" value="GAA0345467.1"/>
    <property type="molecule type" value="Genomic_DNA"/>
</dbReference>
<dbReference type="RefSeq" id="WP_344117602.1">
    <property type="nucleotide sequence ID" value="NZ_BAAABW010000013.1"/>
</dbReference>
<dbReference type="Proteomes" id="UP001500063">
    <property type="component" value="Unassembled WGS sequence"/>
</dbReference>
<keyword evidence="2" id="KW-1185">Reference proteome</keyword>
<accession>A0ABP3GHW9</accession>
<comment type="caution">
    <text evidence="1">The sequence shown here is derived from an EMBL/GenBank/DDBJ whole genome shotgun (WGS) entry which is preliminary data.</text>
</comment>
<evidence type="ECO:0000313" key="2">
    <source>
        <dbReference type="Proteomes" id="UP001500063"/>
    </source>
</evidence>
<name>A0ABP3GHW9_9ACTN</name>
<evidence type="ECO:0000313" key="1">
    <source>
        <dbReference type="EMBL" id="GAA0345467.1"/>
    </source>
</evidence>
<proteinExistence type="predicted"/>
<gene>
    <name evidence="1" type="ORF">GCM10010319_22220</name>
</gene>